<dbReference type="RefSeq" id="XP_064854753.1">
    <property type="nucleotide sequence ID" value="XM_064998681.1"/>
</dbReference>
<sequence>MQFSKSTVSIIAALFAQRVVADGPDTTTITSTGYSYSIPIDLSVISANLRTATDSRLLMLVSEFENAKGTSALISLASVYGSDFLEGTLTNIASLALNVATVSGNNDAEDSMVTASTTASISFTTSTVSQNTTAILVSSESSESSESSSSESSSVVVTSTALETTAIETSSASSIETSSTNNTSSTSAGAPGSVLYSLPLVVAGGIMALI</sequence>
<evidence type="ECO:0000256" key="2">
    <source>
        <dbReference type="SAM" id="SignalP"/>
    </source>
</evidence>
<dbReference type="EMBL" id="BTFZ01000012">
    <property type="protein sequence ID" value="GMM37757.1"/>
    <property type="molecule type" value="Genomic_DNA"/>
</dbReference>
<organism evidence="3 4">
    <name type="scientific">Saccharomycopsis crataegensis</name>
    <dbReference type="NCBI Taxonomy" id="43959"/>
    <lineage>
        <taxon>Eukaryota</taxon>
        <taxon>Fungi</taxon>
        <taxon>Dikarya</taxon>
        <taxon>Ascomycota</taxon>
        <taxon>Saccharomycotina</taxon>
        <taxon>Saccharomycetes</taxon>
        <taxon>Saccharomycopsidaceae</taxon>
        <taxon>Saccharomycopsis</taxon>
    </lineage>
</organism>
<comment type="caution">
    <text evidence="3">The sequence shown here is derived from an EMBL/GenBank/DDBJ whole genome shotgun (WGS) entry which is preliminary data.</text>
</comment>
<gene>
    <name evidence="3" type="ORF">DASC09_050820</name>
</gene>
<evidence type="ECO:0000256" key="1">
    <source>
        <dbReference type="SAM" id="MobiDB-lite"/>
    </source>
</evidence>
<dbReference type="Proteomes" id="UP001360560">
    <property type="component" value="Unassembled WGS sequence"/>
</dbReference>
<keyword evidence="2" id="KW-0732">Signal</keyword>
<feature type="compositionally biased region" description="Low complexity" evidence="1">
    <location>
        <begin position="168"/>
        <end position="188"/>
    </location>
</feature>
<dbReference type="GeneID" id="90075732"/>
<protein>
    <submittedName>
        <fullName evidence="3">Uncharacterized protein</fullName>
    </submittedName>
</protein>
<evidence type="ECO:0000313" key="3">
    <source>
        <dbReference type="EMBL" id="GMM37757.1"/>
    </source>
</evidence>
<reference evidence="3 4" key="1">
    <citation type="journal article" date="2023" name="Elife">
        <title>Identification of key yeast species and microbe-microbe interactions impacting larval growth of Drosophila in the wild.</title>
        <authorList>
            <person name="Mure A."/>
            <person name="Sugiura Y."/>
            <person name="Maeda R."/>
            <person name="Honda K."/>
            <person name="Sakurai N."/>
            <person name="Takahashi Y."/>
            <person name="Watada M."/>
            <person name="Katoh T."/>
            <person name="Gotoh A."/>
            <person name="Gotoh Y."/>
            <person name="Taniguchi I."/>
            <person name="Nakamura K."/>
            <person name="Hayashi T."/>
            <person name="Katayama T."/>
            <person name="Uemura T."/>
            <person name="Hattori Y."/>
        </authorList>
    </citation>
    <scope>NUCLEOTIDE SEQUENCE [LARGE SCALE GENOMIC DNA]</scope>
    <source>
        <strain evidence="3 4">SC-9</strain>
    </source>
</reference>
<dbReference type="AlphaFoldDB" id="A0AAV5QT52"/>
<accession>A0AAV5QT52</accession>
<feature type="chain" id="PRO_5043977780" evidence="2">
    <location>
        <begin position="22"/>
        <end position="210"/>
    </location>
</feature>
<feature type="region of interest" description="Disordered" evidence="1">
    <location>
        <begin position="168"/>
        <end position="189"/>
    </location>
</feature>
<evidence type="ECO:0000313" key="4">
    <source>
        <dbReference type="Proteomes" id="UP001360560"/>
    </source>
</evidence>
<keyword evidence="4" id="KW-1185">Reference proteome</keyword>
<name>A0AAV5QT52_9ASCO</name>
<proteinExistence type="predicted"/>
<feature type="signal peptide" evidence="2">
    <location>
        <begin position="1"/>
        <end position="21"/>
    </location>
</feature>